<evidence type="ECO:0000313" key="8">
    <source>
        <dbReference type="Proteomes" id="UP000247476"/>
    </source>
</evidence>
<dbReference type="RefSeq" id="WP_110840933.1">
    <property type="nucleotide sequence ID" value="NZ_QJVJ01000006.1"/>
</dbReference>
<comment type="caution">
    <text evidence="7">The sequence shown here is derived from an EMBL/GenBank/DDBJ whole genome shotgun (WGS) entry which is preliminary data.</text>
</comment>
<evidence type="ECO:0000313" key="7">
    <source>
        <dbReference type="EMBL" id="PYI53949.1"/>
    </source>
</evidence>
<evidence type="ECO:0000259" key="5">
    <source>
        <dbReference type="Pfam" id="PF01055"/>
    </source>
</evidence>
<comment type="similarity">
    <text evidence="1 4">Belongs to the glycosyl hydrolase 31 family.</text>
</comment>
<dbReference type="SUPFAM" id="SSF51445">
    <property type="entry name" value="(Trans)glycosidases"/>
    <property type="match status" value="1"/>
</dbReference>
<dbReference type="InterPro" id="IPR000322">
    <property type="entry name" value="Glyco_hydro_31_TIM"/>
</dbReference>
<dbReference type="PANTHER" id="PTHR43053:SF4">
    <property type="entry name" value="MYOGENESIS-REGULATING GLYCOSIDASE"/>
    <property type="match status" value="1"/>
</dbReference>
<dbReference type="Proteomes" id="UP000247476">
    <property type="component" value="Unassembled WGS sequence"/>
</dbReference>
<organism evidence="7 8">
    <name type="scientific">Paenibacillus flagellatus</name>
    <dbReference type="NCBI Taxonomy" id="2211139"/>
    <lineage>
        <taxon>Bacteria</taxon>
        <taxon>Bacillati</taxon>
        <taxon>Bacillota</taxon>
        <taxon>Bacilli</taxon>
        <taxon>Bacillales</taxon>
        <taxon>Paenibacillaceae</taxon>
        <taxon>Paenibacillus</taxon>
    </lineage>
</organism>
<accession>A0A2V5K3V1</accession>
<feature type="domain" description="Glycosyl hydrolase family 31 C-terminal" evidence="6">
    <location>
        <begin position="428"/>
        <end position="507"/>
    </location>
</feature>
<evidence type="ECO:0000259" key="6">
    <source>
        <dbReference type="Pfam" id="PF21365"/>
    </source>
</evidence>
<dbReference type="Pfam" id="PF01055">
    <property type="entry name" value="Glyco_hydro_31_2nd"/>
    <property type="match status" value="1"/>
</dbReference>
<dbReference type="InterPro" id="IPR013780">
    <property type="entry name" value="Glyco_hydro_b"/>
</dbReference>
<evidence type="ECO:0000256" key="2">
    <source>
        <dbReference type="ARBA" id="ARBA00022801"/>
    </source>
</evidence>
<dbReference type="InterPro" id="IPR050985">
    <property type="entry name" value="Alpha-glycosidase_related"/>
</dbReference>
<dbReference type="PANTHER" id="PTHR43053">
    <property type="entry name" value="GLYCOSIDASE FAMILY 31"/>
    <property type="match status" value="1"/>
</dbReference>
<keyword evidence="2 4" id="KW-0378">Hydrolase</keyword>
<dbReference type="Gene3D" id="3.20.20.80">
    <property type="entry name" value="Glycosidases"/>
    <property type="match status" value="1"/>
</dbReference>
<evidence type="ECO:0000256" key="1">
    <source>
        <dbReference type="ARBA" id="ARBA00007806"/>
    </source>
</evidence>
<keyword evidence="8" id="KW-1185">Reference proteome</keyword>
<dbReference type="SUPFAM" id="SSF51011">
    <property type="entry name" value="Glycosyl hydrolase domain"/>
    <property type="match status" value="1"/>
</dbReference>
<name>A0A2V5K3V1_9BACL</name>
<evidence type="ECO:0000256" key="4">
    <source>
        <dbReference type="RuleBase" id="RU361185"/>
    </source>
</evidence>
<dbReference type="GO" id="GO:0004553">
    <property type="term" value="F:hydrolase activity, hydrolyzing O-glycosyl compounds"/>
    <property type="evidence" value="ECO:0007669"/>
    <property type="project" value="InterPro"/>
</dbReference>
<dbReference type="Gene3D" id="2.60.40.1180">
    <property type="entry name" value="Golgi alpha-mannosidase II"/>
    <property type="match status" value="1"/>
</dbReference>
<dbReference type="OrthoDB" id="176168at2"/>
<feature type="domain" description="Glycoside hydrolase family 31 TIM barrel" evidence="5">
    <location>
        <begin position="129"/>
        <end position="394"/>
    </location>
</feature>
<evidence type="ECO:0000256" key="3">
    <source>
        <dbReference type="ARBA" id="ARBA00023295"/>
    </source>
</evidence>
<dbReference type="EMBL" id="QJVJ01000006">
    <property type="protein sequence ID" value="PYI53949.1"/>
    <property type="molecule type" value="Genomic_DNA"/>
</dbReference>
<gene>
    <name evidence="7" type="ORF">DLM86_15455</name>
</gene>
<proteinExistence type="inferred from homology"/>
<dbReference type="Pfam" id="PF21365">
    <property type="entry name" value="Glyco_hydro_31_3rd"/>
    <property type="match status" value="1"/>
</dbReference>
<dbReference type="InterPro" id="IPR048395">
    <property type="entry name" value="Glyco_hydro_31_C"/>
</dbReference>
<sequence length="509" mass="56769">MSSKRLEIPVSAGEYWWGGSVAEGQHMPYGGKPIQVDLSVDLNANQGCPLLLSNRGSYVWSEEPFAFRVENGTLIVESRGGDLIRSDGHGSLRGAYLHASRTYFPPAGELPERLLFTAPQYNLWIELMYEPTQDKVLRYARDVLAAGMAPGVIMIDDNWHEPYGTWEFHSGRFPDPKAMTDELHALGFRVMLWVCPFVSPDSMTFRELEPQGVLLKDKDGQTALRRWWNGVSAVLDCTNEAAVRWIWDRLDRLQREYGIDGFKFDAGDLPFYEPDDRTAVPAGRNAQCEAWAKVGLRYRLNEYRACWKLAGQPLVQRLKDKNHRWDGNGLASLIPEGIAQGLLGYSFVCPDMIGGGSYLDFTDEARLDPELFVRYAQCSALFPMMQFSAAPWRVLSGEYAACCIEAARLHAELGEEIAALAEQCAASGEPMLRHMAYEFPEAGLEEAADQFMLGGDILVAPVVTKGARSRTVAFPAGTWLGDDGSVVQGPARLEVEAPLSRLPWYRKQA</sequence>
<dbReference type="CDD" id="cd06592">
    <property type="entry name" value="GH31_NET37"/>
    <property type="match status" value="1"/>
</dbReference>
<dbReference type="AlphaFoldDB" id="A0A2V5K3V1"/>
<reference evidence="7 8" key="1">
    <citation type="submission" date="2018-05" db="EMBL/GenBank/DDBJ databases">
        <title>Paenibacillus flagellatus sp. nov., isolated from selenium mineral soil.</title>
        <authorList>
            <person name="Dai X."/>
        </authorList>
    </citation>
    <scope>NUCLEOTIDE SEQUENCE [LARGE SCALE GENOMIC DNA]</scope>
    <source>
        <strain evidence="7 8">DXL2</strain>
    </source>
</reference>
<dbReference type="GO" id="GO:0005975">
    <property type="term" value="P:carbohydrate metabolic process"/>
    <property type="evidence" value="ECO:0007669"/>
    <property type="project" value="InterPro"/>
</dbReference>
<dbReference type="InterPro" id="IPR017853">
    <property type="entry name" value="GH"/>
</dbReference>
<keyword evidence="3 4" id="KW-0326">Glycosidase</keyword>
<protein>
    <submittedName>
        <fullName evidence="7">Glycoside hydrolase</fullName>
    </submittedName>
</protein>